<evidence type="ECO:0000313" key="2">
    <source>
        <dbReference type="EMBL" id="KAK8247580.1"/>
    </source>
</evidence>
<proteinExistence type="predicted"/>
<keyword evidence="1" id="KW-0732">Signal</keyword>
<evidence type="ECO:0000256" key="1">
    <source>
        <dbReference type="SAM" id="SignalP"/>
    </source>
</evidence>
<feature type="signal peptide" evidence="1">
    <location>
        <begin position="1"/>
        <end position="18"/>
    </location>
</feature>
<sequence length="148" mass="16459">MLIPSNAILLSLLGSALALPQPAPMPPTDVDFTNTTVSVSHLDKRTKIINFGYKNMDGVYFCTDYGFKGTCWHFGMDMNVCYNVNDPSRRGKVSSFGPDWCVVCDIYKGRGCSGKKKVVGYPGYKDLRSIFFDNQIASYNCREVATVQ</sequence>
<gene>
    <name evidence="2" type="ORF">HDK90DRAFT_507234</name>
</gene>
<feature type="chain" id="PRO_5047521965" evidence="1">
    <location>
        <begin position="19"/>
        <end position="148"/>
    </location>
</feature>
<dbReference type="EMBL" id="JBBWRZ010000001">
    <property type="protein sequence ID" value="KAK8247580.1"/>
    <property type="molecule type" value="Genomic_DNA"/>
</dbReference>
<comment type="caution">
    <text evidence="2">The sequence shown here is derived from an EMBL/GenBank/DDBJ whole genome shotgun (WGS) entry which is preliminary data.</text>
</comment>
<dbReference type="Proteomes" id="UP001492380">
    <property type="component" value="Unassembled WGS sequence"/>
</dbReference>
<evidence type="ECO:0000313" key="3">
    <source>
        <dbReference type="Proteomes" id="UP001492380"/>
    </source>
</evidence>
<keyword evidence="3" id="KW-1185">Reference proteome</keyword>
<accession>A0ABR1Z5A8</accession>
<name>A0ABR1Z5A8_9PEZI</name>
<reference evidence="2 3" key="1">
    <citation type="submission" date="2024-04" db="EMBL/GenBank/DDBJ databases">
        <title>Phyllosticta paracitricarpa is synonymous to the EU quarantine fungus P. citricarpa based on phylogenomic analyses.</title>
        <authorList>
            <consortium name="Lawrence Berkeley National Laboratory"/>
            <person name="Van Ingen-Buijs V.A."/>
            <person name="Van Westerhoven A.C."/>
            <person name="Haridas S."/>
            <person name="Skiadas P."/>
            <person name="Martin F."/>
            <person name="Groenewald J.Z."/>
            <person name="Crous P.W."/>
            <person name="Seidl M.F."/>
        </authorList>
    </citation>
    <scope>NUCLEOTIDE SEQUENCE [LARGE SCALE GENOMIC DNA]</scope>
    <source>
        <strain evidence="2 3">CBS 123374</strain>
    </source>
</reference>
<organism evidence="2 3">
    <name type="scientific">Phyllosticta capitalensis</name>
    <dbReference type="NCBI Taxonomy" id="121624"/>
    <lineage>
        <taxon>Eukaryota</taxon>
        <taxon>Fungi</taxon>
        <taxon>Dikarya</taxon>
        <taxon>Ascomycota</taxon>
        <taxon>Pezizomycotina</taxon>
        <taxon>Dothideomycetes</taxon>
        <taxon>Dothideomycetes incertae sedis</taxon>
        <taxon>Botryosphaeriales</taxon>
        <taxon>Phyllostictaceae</taxon>
        <taxon>Phyllosticta</taxon>
    </lineage>
</organism>
<protein>
    <submittedName>
        <fullName evidence="2">Uncharacterized protein</fullName>
    </submittedName>
</protein>